<proteinExistence type="predicted"/>
<protein>
    <submittedName>
        <fullName evidence="3">ORF2</fullName>
    </submittedName>
</protein>
<reference evidence="3 4" key="1">
    <citation type="journal article" date="2017" name="Microbiome">
        <title>Virome comparisons in wild-diseased and healthy captive giant pandas.</title>
        <authorList>
            <person name="Zhang W."/>
            <person name="Yang S."/>
            <person name="Shan T."/>
            <person name="Hou R."/>
            <person name="Liu Z."/>
            <person name="Li W."/>
            <person name="Guo L."/>
            <person name="Wang Y."/>
            <person name="Chen P."/>
            <person name="Wang X."/>
            <person name="Feng F."/>
            <person name="Wang H."/>
            <person name="Chen C."/>
            <person name="Shen Q."/>
            <person name="Zhou C."/>
            <person name="Hua X."/>
            <person name="Cui L."/>
            <person name="Deng X."/>
            <person name="Zhang Z."/>
            <person name="Qi D."/>
            <person name="Delwart E."/>
        </authorList>
    </citation>
    <scope>NUCLEOTIDE SEQUENCE [LARGE SCALE GENOMIC DNA]</scope>
    <source>
        <strain evidence="4">gpan21094</strain>
    </source>
</reference>
<dbReference type="Proteomes" id="UP000678101">
    <property type="component" value="Segment"/>
</dbReference>
<keyword evidence="4" id="KW-1185">Reference proteome</keyword>
<organism evidence="3 4">
    <name type="scientific">Giant panda anellovirus</name>
    <dbReference type="NCBI Taxonomy" id="2016460"/>
    <lineage>
        <taxon>Viruses</taxon>
        <taxon>Monodnaviria</taxon>
        <taxon>Shotokuvirae</taxon>
        <taxon>Commensaviricota</taxon>
        <taxon>Cardeaviricetes</taxon>
        <taxon>Sanitavirales</taxon>
        <taxon>Anelloviridae</taxon>
    </lineage>
</organism>
<dbReference type="InterPro" id="IPR004118">
    <property type="entry name" value="HEV_TT_vir_Orf2/Gyrovir_Vp2_N"/>
</dbReference>
<dbReference type="KEGG" id="vg:80535315"/>
<feature type="domain" description="Hepatitis TT virus Orf2/Gyrovirus Vp2 N-terminal" evidence="2">
    <location>
        <begin position="15"/>
        <end position="50"/>
    </location>
</feature>
<evidence type="ECO:0000313" key="3">
    <source>
        <dbReference type="EMBL" id="ASH99080.1"/>
    </source>
</evidence>
<accession>A0A220IGH3</accession>
<evidence type="ECO:0000256" key="1">
    <source>
        <dbReference type="SAM" id="MobiDB-lite"/>
    </source>
</evidence>
<dbReference type="EMBL" id="MF327540">
    <property type="protein sequence ID" value="ASH99080.1"/>
    <property type="molecule type" value="Genomic_DNA"/>
</dbReference>
<evidence type="ECO:0000313" key="4">
    <source>
        <dbReference type="Proteomes" id="UP000678101"/>
    </source>
</evidence>
<sequence length="91" mass="10045">MNPLSFHGRALIKFKKDQALWFKSCSLSHQLFCKCGDWQVHLLRYCERQRCRIAGDADGLGEGISFVTEDGGSQGNTGREPGGDTGAVEVR</sequence>
<dbReference type="RefSeq" id="YP_010797513.1">
    <property type="nucleotide sequence ID" value="NC_076189.1"/>
</dbReference>
<dbReference type="GeneID" id="80535315"/>
<feature type="region of interest" description="Disordered" evidence="1">
    <location>
        <begin position="68"/>
        <end position="91"/>
    </location>
</feature>
<dbReference type="Pfam" id="PF02957">
    <property type="entry name" value="TT_ORF2-like"/>
    <property type="match status" value="1"/>
</dbReference>
<evidence type="ECO:0000259" key="2">
    <source>
        <dbReference type="Pfam" id="PF02957"/>
    </source>
</evidence>
<name>A0A220IGH3_9VIRU</name>